<dbReference type="EMBL" id="SCWB01000007">
    <property type="protein sequence ID" value="TDM11949.1"/>
    <property type="molecule type" value="Genomic_DNA"/>
</dbReference>
<gene>
    <name evidence="1" type="ORF">ERX29_04980</name>
</gene>
<sequence length="336" mass="39486">MDYREALMNLSDQDLKFIYSHLFEKENVNDIHRIELIESIRQEVLTEDYMSHMLTVMPDDEYEVYMRAVNAGHEFIPLPGERMPFTLQFLMMFESKKGLTVPSDLIDEIKTLDFKAIAERRTQVDNEKTFVTGIIFLYGYVHEQHIAQLYETYFGEQLPVEKLDEWIDILGLKRLNDVIMMPAIYEGYDGKETPPYSPNYYYHPATLEELGQFSGPLHHQHTAEMKDLLAFIMTHTTELPEEDRAELMDSAVFLIVASNDANATMEELINMFAKDLTDQEFEMFESLYIKALETTRLWIYGGMTVEEVRESAVEREKIEEEEKEKKVINFDVFRQN</sequence>
<protein>
    <submittedName>
        <fullName evidence="1">Uncharacterized protein</fullName>
    </submittedName>
</protein>
<accession>A0A4R6BV19</accession>
<reference evidence="1 2" key="1">
    <citation type="submission" date="2019-01" db="EMBL/GenBank/DDBJ databases">
        <title>Draft genome sequences of the type strains of six Macrococcus species.</title>
        <authorList>
            <person name="Mazhar S."/>
            <person name="Altermann E."/>
            <person name="Hill C."/>
            <person name="Mcauliffe O."/>
        </authorList>
    </citation>
    <scope>NUCLEOTIDE SEQUENCE [LARGE SCALE GENOMIC DNA]</scope>
    <source>
        <strain evidence="1 2">CCM4815</strain>
    </source>
</reference>
<keyword evidence="2" id="KW-1185">Reference proteome</keyword>
<dbReference type="Proteomes" id="UP000294802">
    <property type="component" value="Unassembled WGS sequence"/>
</dbReference>
<dbReference type="AlphaFoldDB" id="A0A4R6BV19"/>
<dbReference type="RefSeq" id="WP_133443599.1">
    <property type="nucleotide sequence ID" value="NZ_SCWB01000007.1"/>
</dbReference>
<evidence type="ECO:0000313" key="1">
    <source>
        <dbReference type="EMBL" id="TDM11949.1"/>
    </source>
</evidence>
<evidence type="ECO:0000313" key="2">
    <source>
        <dbReference type="Proteomes" id="UP000294802"/>
    </source>
</evidence>
<comment type="caution">
    <text evidence="1">The sequence shown here is derived from an EMBL/GenBank/DDBJ whole genome shotgun (WGS) entry which is preliminary data.</text>
</comment>
<proteinExistence type="predicted"/>
<dbReference type="OrthoDB" id="2416925at2"/>
<organism evidence="1 2">
    <name type="scientific">Macrococcus lamae</name>
    <dbReference type="NCBI Taxonomy" id="198484"/>
    <lineage>
        <taxon>Bacteria</taxon>
        <taxon>Bacillati</taxon>
        <taxon>Bacillota</taxon>
        <taxon>Bacilli</taxon>
        <taxon>Bacillales</taxon>
        <taxon>Staphylococcaceae</taxon>
        <taxon>Macrococcus</taxon>
    </lineage>
</organism>
<name>A0A4R6BV19_9STAP</name>